<dbReference type="AlphaFoldDB" id="A0A3G6J8I0"/>
<proteinExistence type="predicted"/>
<dbReference type="Proteomes" id="UP000269019">
    <property type="component" value="Chromosome"/>
</dbReference>
<reference evidence="1 2" key="1">
    <citation type="submission" date="2018-11" db="EMBL/GenBank/DDBJ databases">
        <authorList>
            <person name="Kleinhagauer T."/>
            <person name="Glaeser S.P."/>
            <person name="Spergser J."/>
            <person name="Ruckert C."/>
            <person name="Kaempfer P."/>
            <person name="Busse H.-J."/>
        </authorList>
    </citation>
    <scope>NUCLEOTIDE SEQUENCE [LARGE SCALE GENOMIC DNA]</scope>
    <source>
        <strain evidence="1 2">200CH</strain>
    </source>
</reference>
<evidence type="ECO:0000313" key="2">
    <source>
        <dbReference type="Proteomes" id="UP000269019"/>
    </source>
</evidence>
<gene>
    <name evidence="1" type="ORF">CCHOA_10160</name>
</gene>
<evidence type="ECO:0000313" key="1">
    <source>
        <dbReference type="EMBL" id="AZA14415.1"/>
    </source>
</evidence>
<name>A0A3G6J8I0_9CORY</name>
<organism evidence="1 2">
    <name type="scientific">Corynebacterium choanae</name>
    <dbReference type="NCBI Taxonomy" id="1862358"/>
    <lineage>
        <taxon>Bacteria</taxon>
        <taxon>Bacillati</taxon>
        <taxon>Actinomycetota</taxon>
        <taxon>Actinomycetes</taxon>
        <taxon>Mycobacteriales</taxon>
        <taxon>Corynebacteriaceae</taxon>
        <taxon>Corynebacterium</taxon>
    </lineage>
</organism>
<accession>A0A3G6J8I0</accession>
<dbReference type="KEGG" id="ccho:CCHOA_10160"/>
<sequence>MDDAANCPLIGGEHSLVCCETDTAAQCVAIARFIPDGVVFIVTCSSIISRCLFGCQSIQRNQESIVEIFVPLARQYSGSVYLVISATKGKGA</sequence>
<dbReference type="EMBL" id="CP033896">
    <property type="protein sequence ID" value="AZA14415.1"/>
    <property type="molecule type" value="Genomic_DNA"/>
</dbReference>
<keyword evidence="2" id="KW-1185">Reference proteome</keyword>
<protein>
    <submittedName>
        <fullName evidence="1">Uncharacterized protein</fullName>
    </submittedName>
</protein>